<dbReference type="NCBIfam" id="NF033707">
    <property type="entry name" value="T9SS_sortase"/>
    <property type="match status" value="1"/>
</dbReference>
<dbReference type="InterPro" id="IPR001769">
    <property type="entry name" value="Gingipain"/>
</dbReference>
<accession>A0A1C4F8R4</accession>
<proteinExistence type="predicted"/>
<feature type="chain" id="PRO_5008691838" evidence="2">
    <location>
        <begin position="29"/>
        <end position="1172"/>
    </location>
</feature>
<dbReference type="Gene3D" id="3.40.50.10390">
    <property type="entry name" value="Gingipain r, domain 1"/>
    <property type="match status" value="1"/>
</dbReference>
<dbReference type="EMBL" id="FMAR01000012">
    <property type="protein sequence ID" value="SCC52387.1"/>
    <property type="molecule type" value="Genomic_DNA"/>
</dbReference>
<keyword evidence="5" id="KW-1185">Reference proteome</keyword>
<sequence length="1172" mass="125399">MSDYFFHIRRLALLPGVLAAMWASASMAGPGVFCRDSLPVAGESGQVFPVQVSLPKQASAMGSTVQPAHSVLADGSWYKLAVPAMGVYKIDLTLLSSLGISTTGLSTASIQLFGSGGRMLPEATATPRYADLPEVALQAADGGDGVLNGSDYLAFYAPGPHAWLYDAGSKTFSHQYNLYSDTAYYFLHLGTAGSRMTTDNTPVAAVAPLTTYNYLDFFEKDSLNFLHSGKQWFGAAFGSAAGQQMAGVVRFELPGAPVNGQVLLNVRLAARCFDYSSFGITLNGSQVGVVNMNPVSGNIFEAYATATATGFTASLQQGDASVGLQFGGGNNALGWLDYLEIQAMCPLTLPTKGALVFRNNAAIGQQRTLNLAQSDASTQVWNVTDILHPVQMNTRLQAGTLAFSDNATTLQEYMAFRPADLQTPIAMGIVPNQDLHGIGAANLMIITVPALAEAAHQLAAYHSAHDGLTTQVVHVGDLYTEFASGNPDPTAIRDFLKMLYDRGAAPQYLLLLGAASYDYKRRNPGNDNLVPSYESDASLDPVNSYVSDDYYGLLDDNADISQTNTGTPMRLAIGRLPARSPDDATAVVQKITGYLSPDNFGPWRNGITFTADDGDDNLHLQNADALADTVGAKDAQLNIDKIYLDAYAKQSGAGGSRYPDVNDAIAAGIYKGTLIWNYTGHGNYSRLAEEDVLDQASVDAWDNAHRLPLLITATCDFAPFDNPDYLSLGEYLVLKPKGGAIALMTTTRAVYAYANQTINLSYLEAALTPGPTGNLPSLGNALMYAKNSVYNNFGDIINSRKFQLLGDPALTLAYPALRVVTDSIRQQGAGGVADTLMALGQYQVAGHIADAAGVLQSSYMGELVITVYDKPARMVTRGNDAGSTPATYNLQHNILYKGKQTVSNGRFTFTFAVPQDIDYQAGSGKISYYISNATLDGGGFYHQFQVGGTAPLADTDHTGPVIRLFMNTTAFRDGDLTGQNPVLLADLQDLHGINLTGTGVGHDIVAVLDDSTTFFVLNDFYEAALDSAGAGSIRFPLSGLSTGPHTLTVKAWDTYNNSSTAVVHFVVMTNTTLAAEKVYNYPNPFHDQTRFVFEHNQEGGNLGISVIVYAIDGRRVKKIIYTINAAGSRFDGVQWDGRGENGAKLPPGLYFYNVIVDNGRQQRALGGKLILL</sequence>
<name>A0A1C4F8R4_9BACT</name>
<reference evidence="4 5" key="1">
    <citation type="submission" date="2016-08" db="EMBL/GenBank/DDBJ databases">
        <authorList>
            <person name="Seilhamer J.J."/>
        </authorList>
    </citation>
    <scope>NUCLEOTIDE SEQUENCE [LARGE SCALE GENOMIC DNA]</scope>
    <source>
        <strain evidence="4 5">A37T2</strain>
    </source>
</reference>
<dbReference type="STRING" id="1335309.GA0116948_112119"/>
<dbReference type="SUPFAM" id="SSF52129">
    <property type="entry name" value="Caspase-like"/>
    <property type="match status" value="1"/>
</dbReference>
<feature type="signal peptide" evidence="2">
    <location>
        <begin position="1"/>
        <end position="28"/>
    </location>
</feature>
<dbReference type="Pfam" id="PF01364">
    <property type="entry name" value="Peptidase_C25"/>
    <property type="match status" value="1"/>
</dbReference>
<dbReference type="InterPro" id="IPR029030">
    <property type="entry name" value="Caspase-like_dom_sf"/>
</dbReference>
<evidence type="ECO:0000256" key="2">
    <source>
        <dbReference type="SAM" id="SignalP"/>
    </source>
</evidence>
<evidence type="ECO:0000313" key="5">
    <source>
        <dbReference type="Proteomes" id="UP000242818"/>
    </source>
</evidence>
<dbReference type="RefSeq" id="WP_165798501.1">
    <property type="nucleotide sequence ID" value="NZ_FMAR01000012.1"/>
</dbReference>
<dbReference type="InterPro" id="IPR029031">
    <property type="entry name" value="Gingipain_N_sf"/>
</dbReference>
<keyword evidence="1 2" id="KW-0732">Signal</keyword>
<dbReference type="GO" id="GO:0008234">
    <property type="term" value="F:cysteine-type peptidase activity"/>
    <property type="evidence" value="ECO:0007669"/>
    <property type="project" value="InterPro"/>
</dbReference>
<evidence type="ECO:0000259" key="3">
    <source>
        <dbReference type="Pfam" id="PF01364"/>
    </source>
</evidence>
<protein>
    <submittedName>
        <fullName evidence="4">Por secretion system C-terminal sorting domain-containing protein</fullName>
    </submittedName>
</protein>
<evidence type="ECO:0000256" key="1">
    <source>
        <dbReference type="ARBA" id="ARBA00022729"/>
    </source>
</evidence>
<dbReference type="Gene3D" id="3.40.50.1460">
    <property type="match status" value="1"/>
</dbReference>
<dbReference type="Gene3D" id="2.60.40.4070">
    <property type="match status" value="1"/>
</dbReference>
<dbReference type="Proteomes" id="UP000242818">
    <property type="component" value="Unassembled WGS sequence"/>
</dbReference>
<dbReference type="CDD" id="cd02258">
    <property type="entry name" value="Peptidase_C25_N"/>
    <property type="match status" value="1"/>
</dbReference>
<gene>
    <name evidence="4" type="ORF">GA0116948_112119</name>
</gene>
<evidence type="ECO:0000313" key="4">
    <source>
        <dbReference type="EMBL" id="SCC52387.1"/>
    </source>
</evidence>
<dbReference type="GO" id="GO:0006508">
    <property type="term" value="P:proteolysis"/>
    <property type="evidence" value="ECO:0007669"/>
    <property type="project" value="InterPro"/>
</dbReference>
<dbReference type="InterPro" id="IPR026444">
    <property type="entry name" value="Secre_tail"/>
</dbReference>
<dbReference type="AlphaFoldDB" id="A0A1C4F8R4"/>
<feature type="domain" description="Gingipain" evidence="3">
    <location>
        <begin position="444"/>
        <end position="812"/>
    </location>
</feature>
<organism evidence="4 5">
    <name type="scientific">Chitinophaga costaii</name>
    <dbReference type="NCBI Taxonomy" id="1335309"/>
    <lineage>
        <taxon>Bacteria</taxon>
        <taxon>Pseudomonadati</taxon>
        <taxon>Bacteroidota</taxon>
        <taxon>Chitinophagia</taxon>
        <taxon>Chitinophagales</taxon>
        <taxon>Chitinophagaceae</taxon>
        <taxon>Chitinophaga</taxon>
    </lineage>
</organism>
<dbReference type="NCBIfam" id="TIGR04183">
    <property type="entry name" value="Por_Secre_tail"/>
    <property type="match status" value="1"/>
</dbReference>